<accession>A0AA39QSV8</accession>
<feature type="region of interest" description="Disordered" evidence="1">
    <location>
        <begin position="152"/>
        <end position="171"/>
    </location>
</feature>
<feature type="region of interest" description="Disordered" evidence="1">
    <location>
        <begin position="1"/>
        <end position="89"/>
    </location>
</feature>
<evidence type="ECO:0008006" key="5">
    <source>
        <dbReference type="Google" id="ProtNLM"/>
    </source>
</evidence>
<sequence>MAEPYSGLEVASAEHTQQSPELVDHSADAPERTLVPNSPDPYKKWPLPSPNPEDRALSPGVRSDVKSSRNSHDAPESDAPWSPRPQTYLSSDNETLKEMVIPKSPTPAAAPEREKGRPRRRRRMLWILIALIAFFAIAIGVGVGVGVGVTRNKSSKSASSSTASNSSSTSNLPHGIFNDSSVAIVALGDGDKRLLYQENTGNIREALYTASTKQWTSDVNNIVATNAKNSTPLAALLVNSTGTPFAADTGPVVFLFYIAQNNILASRQFISGAWTTRDNFSPTGSANSTFATAPNSRALAVTSIANSTVSGEAYVFYVAQNGSATALNILPDDSGDGIVASPGQPLPESLQGGNILALASGITGSTPQVGVLTSNGTVYYELYFSFFGNGSWSTPELQTLLVPPLPPSDQIVYPTSLTLANAYPATATQAIPTPTSTTAAYNETIIGDVDIAQVFVNNPSSDSYTLFGFWVNGTELAAYTTKNIGLSTQPQSSFPYSRLAGTTGGNSSNVYLYHQINGTFLAEDMYNLDGGFFTTTYFNISTS</sequence>
<evidence type="ECO:0000256" key="1">
    <source>
        <dbReference type="SAM" id="MobiDB-lite"/>
    </source>
</evidence>
<feature type="compositionally biased region" description="Basic and acidic residues" evidence="1">
    <location>
        <begin position="63"/>
        <end position="75"/>
    </location>
</feature>
<dbReference type="AlphaFoldDB" id="A0AA39QSV8"/>
<feature type="compositionally biased region" description="Basic and acidic residues" evidence="1">
    <location>
        <begin position="22"/>
        <end position="31"/>
    </location>
</feature>
<evidence type="ECO:0000313" key="4">
    <source>
        <dbReference type="Proteomes" id="UP001166286"/>
    </source>
</evidence>
<keyword evidence="2" id="KW-0472">Membrane</keyword>
<keyword evidence="4" id="KW-1185">Reference proteome</keyword>
<name>A0AA39QSV8_9LECA</name>
<feature type="region of interest" description="Disordered" evidence="1">
    <location>
        <begin position="98"/>
        <end position="117"/>
    </location>
</feature>
<keyword evidence="2" id="KW-1133">Transmembrane helix</keyword>
<dbReference type="Proteomes" id="UP001166286">
    <property type="component" value="Unassembled WGS sequence"/>
</dbReference>
<protein>
    <recommendedName>
        <fullName evidence="5">Fucose-specific lectin</fullName>
    </recommendedName>
</protein>
<comment type="caution">
    <text evidence="3">The sequence shown here is derived from an EMBL/GenBank/DDBJ whole genome shotgun (WGS) entry which is preliminary data.</text>
</comment>
<evidence type="ECO:0000313" key="3">
    <source>
        <dbReference type="EMBL" id="KAK0507289.1"/>
    </source>
</evidence>
<reference evidence="3" key="1">
    <citation type="submission" date="2023-03" db="EMBL/GenBank/DDBJ databases">
        <title>Complete genome of Cladonia borealis.</title>
        <authorList>
            <person name="Park H."/>
        </authorList>
    </citation>
    <scope>NUCLEOTIDE SEQUENCE</scope>
    <source>
        <strain evidence="3">ANT050790</strain>
    </source>
</reference>
<dbReference type="SUPFAM" id="SSF89372">
    <property type="entry name" value="Fucose-specific lectin"/>
    <property type="match status" value="1"/>
</dbReference>
<proteinExistence type="predicted"/>
<organism evidence="3 4">
    <name type="scientific">Cladonia borealis</name>
    <dbReference type="NCBI Taxonomy" id="184061"/>
    <lineage>
        <taxon>Eukaryota</taxon>
        <taxon>Fungi</taxon>
        <taxon>Dikarya</taxon>
        <taxon>Ascomycota</taxon>
        <taxon>Pezizomycotina</taxon>
        <taxon>Lecanoromycetes</taxon>
        <taxon>OSLEUM clade</taxon>
        <taxon>Lecanoromycetidae</taxon>
        <taxon>Lecanorales</taxon>
        <taxon>Lecanorineae</taxon>
        <taxon>Cladoniaceae</taxon>
        <taxon>Cladonia</taxon>
    </lineage>
</organism>
<feature type="compositionally biased region" description="Low complexity" evidence="1">
    <location>
        <begin position="155"/>
        <end position="170"/>
    </location>
</feature>
<keyword evidence="2" id="KW-0812">Transmembrane</keyword>
<feature type="transmembrane region" description="Helical" evidence="2">
    <location>
        <begin position="125"/>
        <end position="149"/>
    </location>
</feature>
<dbReference type="Gene3D" id="2.120.10.70">
    <property type="entry name" value="Fucose-specific lectin"/>
    <property type="match status" value="1"/>
</dbReference>
<gene>
    <name evidence="3" type="ORF">JMJ35_010327</name>
</gene>
<evidence type="ECO:0000256" key="2">
    <source>
        <dbReference type="SAM" id="Phobius"/>
    </source>
</evidence>
<dbReference type="EMBL" id="JAFEKC020000024">
    <property type="protein sequence ID" value="KAK0507289.1"/>
    <property type="molecule type" value="Genomic_DNA"/>
</dbReference>